<proteinExistence type="inferred from homology"/>
<dbReference type="PANTHER" id="PTHR43022">
    <property type="entry name" value="PROTEIN SMF"/>
    <property type="match status" value="1"/>
</dbReference>
<accession>A0ABW2C5L8</accession>
<reference evidence="5" key="1">
    <citation type="journal article" date="2019" name="Int. J. Syst. Evol. Microbiol.">
        <title>The Global Catalogue of Microorganisms (GCM) 10K type strain sequencing project: providing services to taxonomists for standard genome sequencing and annotation.</title>
        <authorList>
            <consortium name="The Broad Institute Genomics Platform"/>
            <consortium name="The Broad Institute Genome Sequencing Center for Infectious Disease"/>
            <person name="Wu L."/>
            <person name="Ma J."/>
        </authorList>
    </citation>
    <scope>NUCLEOTIDE SEQUENCE [LARGE SCALE GENOMIC DNA]</scope>
    <source>
        <strain evidence="5">KCTC 32255</strain>
    </source>
</reference>
<protein>
    <submittedName>
        <fullName evidence="4">DNA-processing protein DprA</fullName>
    </submittedName>
</protein>
<comment type="similarity">
    <text evidence="1">Belongs to the DprA/Smf family.</text>
</comment>
<feature type="domain" description="Smf/DprA SLOG" evidence="2">
    <location>
        <begin position="78"/>
        <end position="299"/>
    </location>
</feature>
<evidence type="ECO:0000256" key="1">
    <source>
        <dbReference type="ARBA" id="ARBA00006525"/>
    </source>
</evidence>
<evidence type="ECO:0000313" key="4">
    <source>
        <dbReference type="EMBL" id="MFC6869822.1"/>
    </source>
</evidence>
<dbReference type="Pfam" id="PF02481">
    <property type="entry name" value="DNA_processg_A"/>
    <property type="match status" value="1"/>
</dbReference>
<evidence type="ECO:0000259" key="2">
    <source>
        <dbReference type="Pfam" id="PF02481"/>
    </source>
</evidence>
<dbReference type="RefSeq" id="WP_345400982.1">
    <property type="nucleotide sequence ID" value="NZ_BAABLA010000103.1"/>
</dbReference>
<feature type="domain" description="DprA winged helix" evidence="3">
    <location>
        <begin position="312"/>
        <end position="369"/>
    </location>
</feature>
<dbReference type="Proteomes" id="UP001596337">
    <property type="component" value="Unassembled WGS sequence"/>
</dbReference>
<organism evidence="4 5">
    <name type="scientific">Haloechinothrix salitolerans</name>
    <dbReference type="NCBI Taxonomy" id="926830"/>
    <lineage>
        <taxon>Bacteria</taxon>
        <taxon>Bacillati</taxon>
        <taxon>Actinomycetota</taxon>
        <taxon>Actinomycetes</taxon>
        <taxon>Pseudonocardiales</taxon>
        <taxon>Pseudonocardiaceae</taxon>
        <taxon>Haloechinothrix</taxon>
    </lineage>
</organism>
<dbReference type="Pfam" id="PF17782">
    <property type="entry name" value="WHD_DprA"/>
    <property type="match status" value="1"/>
</dbReference>
<dbReference type="EMBL" id="JBHSXX010000001">
    <property type="protein sequence ID" value="MFC6869822.1"/>
    <property type="molecule type" value="Genomic_DNA"/>
</dbReference>
<sequence>MSDISEIRLARAYLLTVAEPPAPAVSALIAKCGPIDAAHRVRNGEVPDAVAKETAARSRREITEKDLAHAKEAGTRLIIPEDDEWPRWPLLSLRVADGRGVRGMTGPIALWGRGPARLDEILDRSVTVVGSRAATGYGEHIAAEWAYALARSGVTVLSGAAYGIDGAAHRGALAAGGPSAAVLGCGLGAGYPAGHHTLLRRIAESGVVLSEYPDTTPPARHRFLVRNRLLAALSAGSVVVEADLRSGARNTAGTAAALGKAVMAVPGPITSRTSSGCHEMLRSGTARLVTTADDVLEDVGRLGIDLAVPAAKPSRDTDRLSGDALRVYDALPPRAGRSVDWIAAEAGVPTTKARAVLCALELDGLSQRCDAGWRRGTGRGRRDTG</sequence>
<dbReference type="InterPro" id="IPR041614">
    <property type="entry name" value="DprA_WH"/>
</dbReference>
<evidence type="ECO:0000259" key="3">
    <source>
        <dbReference type="Pfam" id="PF17782"/>
    </source>
</evidence>
<dbReference type="InterPro" id="IPR057666">
    <property type="entry name" value="DrpA_SLOG"/>
</dbReference>
<gene>
    <name evidence="4" type="primary">dprA</name>
    <name evidence="4" type="ORF">ACFQGD_22015</name>
</gene>
<dbReference type="PANTHER" id="PTHR43022:SF1">
    <property type="entry name" value="PROTEIN SMF"/>
    <property type="match status" value="1"/>
</dbReference>
<name>A0ABW2C5L8_9PSEU</name>
<comment type="caution">
    <text evidence="4">The sequence shown here is derived from an EMBL/GenBank/DDBJ whole genome shotgun (WGS) entry which is preliminary data.</text>
</comment>
<dbReference type="SUPFAM" id="SSF102405">
    <property type="entry name" value="MCP/YpsA-like"/>
    <property type="match status" value="1"/>
</dbReference>
<keyword evidence="5" id="KW-1185">Reference proteome</keyword>
<dbReference type="Gene3D" id="3.40.50.450">
    <property type="match status" value="1"/>
</dbReference>
<evidence type="ECO:0000313" key="5">
    <source>
        <dbReference type="Proteomes" id="UP001596337"/>
    </source>
</evidence>
<dbReference type="InterPro" id="IPR003488">
    <property type="entry name" value="DprA"/>
</dbReference>
<dbReference type="NCBIfam" id="TIGR00732">
    <property type="entry name" value="dprA"/>
    <property type="match status" value="1"/>
</dbReference>